<evidence type="ECO:0000256" key="1">
    <source>
        <dbReference type="ARBA" id="ARBA00023002"/>
    </source>
</evidence>
<feature type="domain" description="Pyrroline-5-carboxylate reductase catalytic N-terminal" evidence="2">
    <location>
        <begin position="2"/>
        <end position="92"/>
    </location>
</feature>
<dbReference type="RefSeq" id="WP_379837849.1">
    <property type="nucleotide sequence ID" value="NZ_JBHRYQ010000001.1"/>
</dbReference>
<dbReference type="InterPro" id="IPR036291">
    <property type="entry name" value="NAD(P)-bd_dom_sf"/>
</dbReference>
<organism evidence="3 4">
    <name type="scientific">Lacihabitans lacunae</name>
    <dbReference type="NCBI Taxonomy" id="1028214"/>
    <lineage>
        <taxon>Bacteria</taxon>
        <taxon>Pseudomonadati</taxon>
        <taxon>Bacteroidota</taxon>
        <taxon>Cytophagia</taxon>
        <taxon>Cytophagales</taxon>
        <taxon>Leadbetterellaceae</taxon>
        <taxon>Lacihabitans</taxon>
    </lineage>
</organism>
<dbReference type="InterPro" id="IPR028939">
    <property type="entry name" value="P5C_Rdtase_cat_N"/>
</dbReference>
<dbReference type="SUPFAM" id="SSF51735">
    <property type="entry name" value="NAD(P)-binding Rossmann-fold domains"/>
    <property type="match status" value="1"/>
</dbReference>
<dbReference type="Pfam" id="PF03807">
    <property type="entry name" value="F420_oxidored"/>
    <property type="match status" value="1"/>
</dbReference>
<dbReference type="InterPro" id="IPR051267">
    <property type="entry name" value="STEAP_metalloreductase"/>
</dbReference>
<evidence type="ECO:0000313" key="4">
    <source>
        <dbReference type="Proteomes" id="UP001595616"/>
    </source>
</evidence>
<keyword evidence="4" id="KW-1185">Reference proteome</keyword>
<proteinExistence type="predicted"/>
<evidence type="ECO:0000259" key="2">
    <source>
        <dbReference type="Pfam" id="PF03807"/>
    </source>
</evidence>
<dbReference type="Gene3D" id="3.40.50.720">
    <property type="entry name" value="NAD(P)-binding Rossmann-like Domain"/>
    <property type="match status" value="1"/>
</dbReference>
<evidence type="ECO:0000313" key="3">
    <source>
        <dbReference type="EMBL" id="MFC3811123.1"/>
    </source>
</evidence>
<dbReference type="EMBL" id="JBHRYQ010000001">
    <property type="protein sequence ID" value="MFC3811123.1"/>
    <property type="molecule type" value="Genomic_DNA"/>
</dbReference>
<protein>
    <submittedName>
        <fullName evidence="3">NADPH-dependent F420 reductase</fullName>
    </submittedName>
</protein>
<keyword evidence="1" id="KW-0560">Oxidoreductase</keyword>
<dbReference type="PANTHER" id="PTHR14239">
    <property type="entry name" value="DUDULIN-RELATED"/>
    <property type="match status" value="1"/>
</dbReference>
<name>A0ABV7YYV0_9BACT</name>
<gene>
    <name evidence="3" type="ORF">ACFOOI_10695</name>
</gene>
<comment type="caution">
    <text evidence="3">The sequence shown here is derived from an EMBL/GenBank/DDBJ whole genome shotgun (WGS) entry which is preliminary data.</text>
</comment>
<accession>A0ABV7YYV0</accession>
<sequence length="209" mass="23291">MKLAFIGIGNVGFALANNLQKKGRDIVIAHNDIKSESVLSAQRKNSDFKALPIQEAIDIADVIFLATPFKYNEDILKPLDFRGKTLVDCTNPVGAGISHGLQSQISGAEKVQEWALNSNVVKSYTIYGFENLENSNFSKYNVKPVMMIAGNNDESKKQVSLLNSDLGFQTLDTGNLSQSLHLEHMTLLWVKMVRANGHHPHFTWAYLER</sequence>
<dbReference type="Proteomes" id="UP001595616">
    <property type="component" value="Unassembled WGS sequence"/>
</dbReference>
<reference evidence="4" key="1">
    <citation type="journal article" date="2019" name="Int. J. Syst. Evol. Microbiol.">
        <title>The Global Catalogue of Microorganisms (GCM) 10K type strain sequencing project: providing services to taxonomists for standard genome sequencing and annotation.</title>
        <authorList>
            <consortium name="The Broad Institute Genomics Platform"/>
            <consortium name="The Broad Institute Genome Sequencing Center for Infectious Disease"/>
            <person name="Wu L."/>
            <person name="Ma J."/>
        </authorList>
    </citation>
    <scope>NUCLEOTIDE SEQUENCE [LARGE SCALE GENOMIC DNA]</scope>
    <source>
        <strain evidence="4">CECT 7956</strain>
    </source>
</reference>